<dbReference type="Ensembl" id="ENSKMAT00000005126.1">
    <property type="protein sequence ID" value="ENSKMAP00000005037.1"/>
    <property type="gene ID" value="ENSKMAG00000003729.1"/>
</dbReference>
<dbReference type="GeneTree" id="ENSGT00940000153181"/>
<name>A0A3Q3ETE2_KRYMA</name>
<dbReference type="AlphaFoldDB" id="A0A3Q3ETE2"/>
<reference evidence="1" key="2">
    <citation type="submission" date="2025-09" db="UniProtKB">
        <authorList>
            <consortium name="Ensembl"/>
        </authorList>
    </citation>
    <scope>IDENTIFICATION</scope>
</reference>
<dbReference type="Proteomes" id="UP000264800">
    <property type="component" value="Unplaced"/>
</dbReference>
<accession>A0A3Q3ETE2</accession>
<protein>
    <submittedName>
        <fullName evidence="1">Ral guanine nucleotide dissociation stimulator</fullName>
    </submittedName>
</protein>
<evidence type="ECO:0000313" key="2">
    <source>
        <dbReference type="Proteomes" id="UP000264800"/>
    </source>
</evidence>
<reference evidence="1" key="1">
    <citation type="submission" date="2025-08" db="UniProtKB">
        <authorList>
            <consortium name="Ensembl"/>
        </authorList>
    </citation>
    <scope>IDENTIFICATION</scope>
</reference>
<organism evidence="1 2">
    <name type="scientific">Kryptolebias marmoratus</name>
    <name type="common">Mangrove killifish</name>
    <name type="synonym">Rivulus marmoratus</name>
    <dbReference type="NCBI Taxonomy" id="37003"/>
    <lineage>
        <taxon>Eukaryota</taxon>
        <taxon>Metazoa</taxon>
        <taxon>Chordata</taxon>
        <taxon>Craniata</taxon>
        <taxon>Vertebrata</taxon>
        <taxon>Euteleostomi</taxon>
        <taxon>Actinopterygii</taxon>
        <taxon>Neopterygii</taxon>
        <taxon>Teleostei</taxon>
        <taxon>Neoteleostei</taxon>
        <taxon>Acanthomorphata</taxon>
        <taxon>Ovalentaria</taxon>
        <taxon>Atherinomorphae</taxon>
        <taxon>Cyprinodontiformes</taxon>
        <taxon>Rivulidae</taxon>
        <taxon>Kryptolebias</taxon>
    </lineage>
</organism>
<proteinExistence type="predicted"/>
<sequence>MVYLPGTETEARSVRPGQLLEMFDSSWKVRNIWDGVKLEVVDDPSPVVLHSFTHLDPDLPLVELLLEFCFCSGADVPLM</sequence>
<evidence type="ECO:0000313" key="1">
    <source>
        <dbReference type="Ensembl" id="ENSKMAP00000005037.1"/>
    </source>
</evidence>
<keyword evidence="2" id="KW-1185">Reference proteome</keyword>